<protein>
    <submittedName>
        <fullName evidence="1">Uncharacterized protein</fullName>
    </submittedName>
</protein>
<reference evidence="1" key="1">
    <citation type="submission" date="2022-11" db="EMBL/GenBank/DDBJ databases">
        <authorList>
            <person name="Petersen C."/>
        </authorList>
    </citation>
    <scope>NUCLEOTIDE SEQUENCE</scope>
    <source>
        <strain evidence="1">IBT 29864</strain>
    </source>
</reference>
<reference evidence="1" key="2">
    <citation type="journal article" date="2023" name="IMA Fungus">
        <title>Comparative genomic study of the Penicillium genus elucidates a diverse pangenome and 15 lateral gene transfer events.</title>
        <authorList>
            <person name="Petersen C."/>
            <person name="Sorensen T."/>
            <person name="Nielsen M.R."/>
            <person name="Sondergaard T.E."/>
            <person name="Sorensen J.L."/>
            <person name="Fitzpatrick D.A."/>
            <person name="Frisvad J.C."/>
            <person name="Nielsen K.L."/>
        </authorList>
    </citation>
    <scope>NUCLEOTIDE SEQUENCE</scope>
    <source>
        <strain evidence="1">IBT 29864</strain>
    </source>
</reference>
<dbReference type="EMBL" id="JAPZBS010000002">
    <property type="protein sequence ID" value="KAJ5380942.1"/>
    <property type="molecule type" value="Genomic_DNA"/>
</dbReference>
<name>A0A9W9SMD6_9EURO</name>
<sequence length="84" mass="9656">MMFQPWWGAPRLYERKDLSGQSSTKETPCYHWRYDHGENQGGPSTYVEMTVSAEGIVQLSSGDRSYFLATAEGFSALLEEWDKR</sequence>
<evidence type="ECO:0000313" key="1">
    <source>
        <dbReference type="EMBL" id="KAJ5380942.1"/>
    </source>
</evidence>
<dbReference type="OrthoDB" id="10344342at2759"/>
<proteinExistence type="predicted"/>
<keyword evidence="2" id="KW-1185">Reference proteome</keyword>
<organism evidence="1 2">
    <name type="scientific">Penicillium cataractarum</name>
    <dbReference type="NCBI Taxonomy" id="2100454"/>
    <lineage>
        <taxon>Eukaryota</taxon>
        <taxon>Fungi</taxon>
        <taxon>Dikarya</taxon>
        <taxon>Ascomycota</taxon>
        <taxon>Pezizomycotina</taxon>
        <taxon>Eurotiomycetes</taxon>
        <taxon>Eurotiomycetidae</taxon>
        <taxon>Eurotiales</taxon>
        <taxon>Aspergillaceae</taxon>
        <taxon>Penicillium</taxon>
    </lineage>
</organism>
<evidence type="ECO:0000313" key="2">
    <source>
        <dbReference type="Proteomes" id="UP001147782"/>
    </source>
</evidence>
<dbReference type="Proteomes" id="UP001147782">
    <property type="component" value="Unassembled WGS sequence"/>
</dbReference>
<comment type="caution">
    <text evidence="1">The sequence shown here is derived from an EMBL/GenBank/DDBJ whole genome shotgun (WGS) entry which is preliminary data.</text>
</comment>
<gene>
    <name evidence="1" type="ORF">N7496_003370</name>
</gene>
<dbReference type="GeneID" id="81435478"/>
<accession>A0A9W9SMD6</accession>
<dbReference type="RefSeq" id="XP_056558513.1">
    <property type="nucleotide sequence ID" value="XM_056696301.1"/>
</dbReference>
<dbReference type="AlphaFoldDB" id="A0A9W9SMD6"/>